<dbReference type="PANTHER" id="PTHR33405:SF7">
    <property type="entry name" value="PROTEIN FLX-LIKE 1"/>
    <property type="match status" value="1"/>
</dbReference>
<evidence type="ECO:0008006" key="10">
    <source>
        <dbReference type="Google" id="ProtNLM"/>
    </source>
</evidence>
<evidence type="ECO:0000256" key="7">
    <source>
        <dbReference type="SAM" id="MobiDB-lite"/>
    </source>
</evidence>
<protein>
    <recommendedName>
        <fullName evidence="10">Protein FLX-like 1</fullName>
    </recommendedName>
</protein>
<dbReference type="PANTHER" id="PTHR33405">
    <property type="entry name" value="PROTEIN FLX-LIKE 2"/>
    <property type="match status" value="1"/>
</dbReference>
<evidence type="ECO:0000313" key="8">
    <source>
        <dbReference type="EMBL" id="GAA0162880.1"/>
    </source>
</evidence>
<feature type="coiled-coil region" evidence="6">
    <location>
        <begin position="140"/>
        <end position="254"/>
    </location>
</feature>
<comment type="caution">
    <text evidence="8">The sequence shown here is derived from an EMBL/GenBank/DDBJ whole genome shotgun (WGS) entry which is preliminary data.</text>
</comment>
<keyword evidence="4 6" id="KW-0175">Coiled coil</keyword>
<evidence type="ECO:0000256" key="4">
    <source>
        <dbReference type="ARBA" id="ARBA00023054"/>
    </source>
</evidence>
<dbReference type="EMBL" id="BAABME010004582">
    <property type="protein sequence ID" value="GAA0162880.1"/>
    <property type="molecule type" value="Genomic_DNA"/>
</dbReference>
<evidence type="ECO:0000256" key="2">
    <source>
        <dbReference type="ARBA" id="ARBA00022473"/>
    </source>
</evidence>
<comment type="similarity">
    <text evidence="1">Belongs to the FLX family.</text>
</comment>
<keyword evidence="9" id="KW-1185">Reference proteome</keyword>
<keyword evidence="3" id="KW-0221">Differentiation</keyword>
<accession>A0AAV3QFM1</accession>
<dbReference type="AlphaFoldDB" id="A0AAV3QFM1"/>
<dbReference type="GO" id="GO:0009908">
    <property type="term" value="P:flower development"/>
    <property type="evidence" value="ECO:0007669"/>
    <property type="project" value="UniProtKB-KW"/>
</dbReference>
<dbReference type="GO" id="GO:0030154">
    <property type="term" value="P:cell differentiation"/>
    <property type="evidence" value="ECO:0007669"/>
    <property type="project" value="UniProtKB-KW"/>
</dbReference>
<sequence length="321" mass="35540">MSGRNHMHPVPIKGGPHGGLPLPSREPAFPQPGYFGRGPHPSLVEKFRDSQFGMGPRQLPPHPAIIEEQLGAQHEEIQGLLVDNQRLAATHVALKQELEAAQFELQRTDHYARSFHAEKDMQMRELYEKSVKMEMDLGETDALRAELMQIRADIKELTAARQDLTAQAQAMTQDLTRMTTELQQVPAVKAEIEGLKQELHRARAAIENEKKSYAENYEHGKLMENKLLTIHREVEKLRAEMANAEKRALAASAVAIPGGNYNANYGNQPTGYAVPPYPSGYGMNPVYPMQSVSAGAESYPQYGPAPGAWGAYGVQQAQGPR</sequence>
<feature type="region of interest" description="Disordered" evidence="7">
    <location>
        <begin position="1"/>
        <end position="21"/>
    </location>
</feature>
<dbReference type="InterPro" id="IPR040353">
    <property type="entry name" value="FLX/FLX-like"/>
</dbReference>
<evidence type="ECO:0000256" key="5">
    <source>
        <dbReference type="ARBA" id="ARBA00023089"/>
    </source>
</evidence>
<name>A0AAV3QFM1_LITER</name>
<keyword evidence="5" id="KW-0287">Flowering</keyword>
<proteinExistence type="inferred from homology"/>
<gene>
    <name evidence="8" type="ORF">LIER_18880</name>
</gene>
<evidence type="ECO:0000256" key="6">
    <source>
        <dbReference type="SAM" id="Coils"/>
    </source>
</evidence>
<evidence type="ECO:0000256" key="3">
    <source>
        <dbReference type="ARBA" id="ARBA00022782"/>
    </source>
</evidence>
<organism evidence="8 9">
    <name type="scientific">Lithospermum erythrorhizon</name>
    <name type="common">Purple gromwell</name>
    <name type="synonym">Lithospermum officinale var. erythrorhizon</name>
    <dbReference type="NCBI Taxonomy" id="34254"/>
    <lineage>
        <taxon>Eukaryota</taxon>
        <taxon>Viridiplantae</taxon>
        <taxon>Streptophyta</taxon>
        <taxon>Embryophyta</taxon>
        <taxon>Tracheophyta</taxon>
        <taxon>Spermatophyta</taxon>
        <taxon>Magnoliopsida</taxon>
        <taxon>eudicotyledons</taxon>
        <taxon>Gunneridae</taxon>
        <taxon>Pentapetalae</taxon>
        <taxon>asterids</taxon>
        <taxon>lamiids</taxon>
        <taxon>Boraginales</taxon>
        <taxon>Boraginaceae</taxon>
        <taxon>Boraginoideae</taxon>
        <taxon>Lithospermeae</taxon>
        <taxon>Lithospermum</taxon>
    </lineage>
</organism>
<reference evidence="8 9" key="1">
    <citation type="submission" date="2024-01" db="EMBL/GenBank/DDBJ databases">
        <title>The complete chloroplast genome sequence of Lithospermum erythrorhizon: insights into the phylogenetic relationship among Boraginaceae species and the maternal lineages of purple gromwells.</title>
        <authorList>
            <person name="Okada T."/>
            <person name="Watanabe K."/>
        </authorList>
    </citation>
    <scope>NUCLEOTIDE SEQUENCE [LARGE SCALE GENOMIC DNA]</scope>
</reference>
<evidence type="ECO:0000256" key="1">
    <source>
        <dbReference type="ARBA" id="ARBA00005405"/>
    </source>
</evidence>
<evidence type="ECO:0000313" key="9">
    <source>
        <dbReference type="Proteomes" id="UP001454036"/>
    </source>
</evidence>
<keyword evidence="2" id="KW-0217">Developmental protein</keyword>
<dbReference type="Proteomes" id="UP001454036">
    <property type="component" value="Unassembled WGS sequence"/>
</dbReference>